<evidence type="ECO:0000313" key="2">
    <source>
        <dbReference type="EMBL" id="GMR60701.1"/>
    </source>
</evidence>
<dbReference type="AlphaFoldDB" id="A0AAN5DCV7"/>
<protein>
    <submittedName>
        <fullName evidence="2">Uncharacterized protein</fullName>
    </submittedName>
</protein>
<dbReference type="Proteomes" id="UP001328107">
    <property type="component" value="Unassembled WGS sequence"/>
</dbReference>
<gene>
    <name evidence="2" type="ORF">PMAYCL1PPCAC_30896</name>
</gene>
<feature type="non-terminal residue" evidence="2">
    <location>
        <position position="1"/>
    </location>
</feature>
<comment type="caution">
    <text evidence="2">The sequence shown here is derived from an EMBL/GenBank/DDBJ whole genome shotgun (WGS) entry which is preliminary data.</text>
</comment>
<evidence type="ECO:0000256" key="1">
    <source>
        <dbReference type="SAM" id="SignalP"/>
    </source>
</evidence>
<organism evidence="2 3">
    <name type="scientific">Pristionchus mayeri</name>
    <dbReference type="NCBI Taxonomy" id="1317129"/>
    <lineage>
        <taxon>Eukaryota</taxon>
        <taxon>Metazoa</taxon>
        <taxon>Ecdysozoa</taxon>
        <taxon>Nematoda</taxon>
        <taxon>Chromadorea</taxon>
        <taxon>Rhabditida</taxon>
        <taxon>Rhabditina</taxon>
        <taxon>Diplogasteromorpha</taxon>
        <taxon>Diplogasteroidea</taxon>
        <taxon>Neodiplogasteridae</taxon>
        <taxon>Pristionchus</taxon>
    </lineage>
</organism>
<keyword evidence="3" id="KW-1185">Reference proteome</keyword>
<feature type="chain" id="PRO_5042881784" evidence="1">
    <location>
        <begin position="23"/>
        <end position="135"/>
    </location>
</feature>
<accession>A0AAN5DCV7</accession>
<feature type="signal peptide" evidence="1">
    <location>
        <begin position="1"/>
        <end position="22"/>
    </location>
</feature>
<sequence>SPLSHPAMNTIVFIALLGTAAAANQQLNRSKRQFIEVDSGAFAHQPVMYRYSAAAAPYFTGVAAPTLVAAAPRPTVYIQRRPVYQRIVEPVQYVPVRRYFRPTVIVDRPRILTPVVHHSPLLVELEKRRRMMAKH</sequence>
<name>A0AAN5DCV7_9BILA</name>
<reference evidence="3" key="1">
    <citation type="submission" date="2022-10" db="EMBL/GenBank/DDBJ databases">
        <title>Genome assembly of Pristionchus species.</title>
        <authorList>
            <person name="Yoshida K."/>
            <person name="Sommer R.J."/>
        </authorList>
    </citation>
    <scope>NUCLEOTIDE SEQUENCE [LARGE SCALE GENOMIC DNA]</scope>
    <source>
        <strain evidence="3">RS5460</strain>
    </source>
</reference>
<evidence type="ECO:0000313" key="3">
    <source>
        <dbReference type="Proteomes" id="UP001328107"/>
    </source>
</evidence>
<keyword evidence="1" id="KW-0732">Signal</keyword>
<proteinExistence type="predicted"/>
<dbReference type="EMBL" id="BTRK01000006">
    <property type="protein sequence ID" value="GMR60701.1"/>
    <property type="molecule type" value="Genomic_DNA"/>
</dbReference>